<evidence type="ECO:0000256" key="9">
    <source>
        <dbReference type="SAM" id="Coils"/>
    </source>
</evidence>
<dbReference type="PANTHER" id="PTHR43814:SF1">
    <property type="entry name" value="ARGININOSUCCINATE LYASE"/>
    <property type="match status" value="1"/>
</dbReference>
<name>A0A8S2AIV3_ARAAE</name>
<dbReference type="Pfam" id="PF14698">
    <property type="entry name" value="ASL_C2"/>
    <property type="match status" value="1"/>
</dbReference>
<comment type="pathway">
    <text evidence="2">Amino-acid biosynthesis; L-arginine biosynthesis; L-arginine from L-ornithine and carbamoyl phosphate: step 3/3.</text>
</comment>
<evidence type="ECO:0000256" key="4">
    <source>
        <dbReference type="ARBA" id="ARBA00012338"/>
    </source>
</evidence>
<evidence type="ECO:0000256" key="2">
    <source>
        <dbReference type="ARBA" id="ARBA00004941"/>
    </source>
</evidence>
<dbReference type="InterPro" id="IPR020557">
    <property type="entry name" value="Fumarate_lyase_CS"/>
</dbReference>
<feature type="region of interest" description="Disordered" evidence="10">
    <location>
        <begin position="435"/>
        <end position="468"/>
    </location>
</feature>
<comment type="similarity">
    <text evidence="3">Belongs to the lyase 1 family. Argininosuccinate lyase subfamily.</text>
</comment>
<dbReference type="Proteomes" id="UP000682877">
    <property type="component" value="Chromosome 6"/>
</dbReference>
<dbReference type="InterPro" id="IPR024083">
    <property type="entry name" value="Fumarase/histidase_N"/>
</dbReference>
<dbReference type="InterPro" id="IPR009049">
    <property type="entry name" value="Argininosuccinate_lyase"/>
</dbReference>
<dbReference type="PROSITE" id="PS00163">
    <property type="entry name" value="FUMARATE_LYASES"/>
    <property type="match status" value="1"/>
</dbReference>
<dbReference type="Gene3D" id="1.10.275.10">
    <property type="entry name" value="Fumarase/aspartase (N-terminal domain)"/>
    <property type="match status" value="1"/>
</dbReference>
<feature type="compositionally biased region" description="Polar residues" evidence="10">
    <location>
        <begin position="435"/>
        <end position="447"/>
    </location>
</feature>
<dbReference type="InterPro" id="IPR023397">
    <property type="entry name" value="SAM-dep_MeTrfase_MraW_recog"/>
</dbReference>
<dbReference type="InterPro" id="IPR000362">
    <property type="entry name" value="Fumarate_lyase_fam"/>
</dbReference>
<dbReference type="SUPFAM" id="SSF53335">
    <property type="entry name" value="S-adenosyl-L-methionine-dependent methyltransferases"/>
    <property type="match status" value="1"/>
</dbReference>
<evidence type="ECO:0000259" key="12">
    <source>
        <dbReference type="Pfam" id="PF14698"/>
    </source>
</evidence>
<dbReference type="Pfam" id="PF01795">
    <property type="entry name" value="Methyltransf_5"/>
    <property type="match status" value="1"/>
</dbReference>
<dbReference type="HAMAP" id="MF_01007">
    <property type="entry name" value="16SrRNA_methyltr_H"/>
    <property type="match status" value="1"/>
</dbReference>
<keyword evidence="9" id="KW-0175">Coiled coil</keyword>
<sequence>MAGVIRAKQLFLCSSILSSNNNKVLLRIPRRSINVIAGNLNSSETKKKEKEKRKRRKEIEVARETAEAVVNKEKRRTRSSREYEIADGDEVPSSHVPVMLGEVLDIFSSVRLRSFVDCTLGAAGHSSSIIQSHSELKHFVGMDVDPVARKLGHFHIDSLMHPTLKASIVLKNFKYIKSVIADTNPELLDVGVDGILMDLGMSSMQVNNPERGFSVLQEGPLDMRMDPQATLTAEDIVNAWPESELGRVLRDYGEESNWYLLQTRIVKARLNGGLHSTGELVDLIRGMSPASRGGRQGWIKTATRVFQGLRIAVNDELKTLQNSLYSSFDVLAPGGRLAVISFHSLEDRVVKQTFLDILGFQREEINGEGSSVKPERQIEERVEKELKEKEAWIKQTVIGSKGVILTKRPITPSEEEERLNRRARSAKLRSLFFSPSRSTPASSTHRSVSFLPPGNKSQCLPPLRSMSHDDDTASKEVKLWGGRFEESVTEKVEKFTESISFDKVLYKQDIMGSKAHASMLAHQGLITDSDKDSILRGLDDIERQIEADKFEWRTDREDVHMNIEAALTDLIGEPAKKLHTARSRNDQVATDFRLWCRDAIDTIIIKIRNLQRALVELALKNEALIVPGYTHLQRAQPVLLPHVLLTFVEQLERDAGRYVDCRARLNFSPLGACALAGTGLPIDRFMTANALGFTEPMRNSIDAVSDRDFVLEFLYTNSNTAIHLSRLGEEWVLWASEEFGFMTPSDSVSTGSSIMPQKKNPDPMELVRGKSARVIGDLVTVLTLCKGLPLAYNRDFQEDKEPMFDSTKTIMGMIDVSAEFAQNVTFNEDRIKKSLPAGHLDATTLADYLVKKGMPFRSSHDIVGKLVGVCVSKGCELQNLSLEEMKKLSPVFEEDVFGFLGVENSVNKFSSYGSTGSNCVAEQLGYWVNKLNITTT</sequence>
<dbReference type="FunFam" id="1.20.200.10:FF:000019">
    <property type="entry name" value="Argininosuccinate lyase chloroplastic"/>
    <property type="match status" value="1"/>
</dbReference>
<dbReference type="GO" id="GO:0008168">
    <property type="term" value="F:methyltransferase activity"/>
    <property type="evidence" value="ECO:0007669"/>
    <property type="project" value="InterPro"/>
</dbReference>
<evidence type="ECO:0000259" key="11">
    <source>
        <dbReference type="Pfam" id="PF00206"/>
    </source>
</evidence>
<dbReference type="Gene3D" id="1.10.150.170">
    <property type="entry name" value="Putative methyltransferase TM0872, insert domain"/>
    <property type="match status" value="1"/>
</dbReference>
<dbReference type="InterPro" id="IPR029419">
    <property type="entry name" value="Arg_succ_lyase_C"/>
</dbReference>
<dbReference type="PANTHER" id="PTHR43814">
    <property type="entry name" value="ARGININOSUCCINATE LYASE"/>
    <property type="match status" value="1"/>
</dbReference>
<dbReference type="FunFam" id="1.10.150.170:FF:000004">
    <property type="entry name" value="Ribosomal RNA small subunit methyltransferase H"/>
    <property type="match status" value="1"/>
</dbReference>
<reference evidence="13" key="1">
    <citation type="submission" date="2021-01" db="EMBL/GenBank/DDBJ databases">
        <authorList>
            <person name="Bezrukov I."/>
        </authorList>
    </citation>
    <scope>NUCLEOTIDE SEQUENCE</scope>
</reference>
<evidence type="ECO:0000256" key="5">
    <source>
        <dbReference type="ARBA" id="ARBA00022571"/>
    </source>
</evidence>
<dbReference type="PRINTS" id="PR00145">
    <property type="entry name" value="ARGSUCLYASE"/>
</dbReference>
<dbReference type="CDD" id="cd01359">
    <property type="entry name" value="Argininosuccinate_lyase"/>
    <property type="match status" value="1"/>
</dbReference>
<dbReference type="Pfam" id="PF00206">
    <property type="entry name" value="Lyase_1"/>
    <property type="match status" value="1"/>
</dbReference>
<evidence type="ECO:0000256" key="1">
    <source>
        <dbReference type="ARBA" id="ARBA00000985"/>
    </source>
</evidence>
<dbReference type="Gene3D" id="1.20.200.10">
    <property type="entry name" value="Fumarase/aspartase (Central domain)"/>
    <property type="match status" value="1"/>
</dbReference>
<dbReference type="Gene3D" id="3.40.50.150">
    <property type="entry name" value="Vaccinia Virus protein VP39"/>
    <property type="match status" value="1"/>
</dbReference>
<dbReference type="SUPFAM" id="SSF48557">
    <property type="entry name" value="L-aspartase-like"/>
    <property type="match status" value="1"/>
</dbReference>
<dbReference type="AlphaFoldDB" id="A0A8S2AIV3"/>
<dbReference type="InterPro" id="IPR008948">
    <property type="entry name" value="L-Aspartase-like"/>
</dbReference>
<keyword evidence="14" id="KW-1185">Reference proteome</keyword>
<dbReference type="EMBL" id="LR999456">
    <property type="protein sequence ID" value="CAE6095275.1"/>
    <property type="molecule type" value="Genomic_DNA"/>
</dbReference>
<dbReference type="NCBIfam" id="TIGR00006">
    <property type="entry name" value="16S rRNA (cytosine(1402)-N(4))-methyltransferase RsmH"/>
    <property type="match status" value="1"/>
</dbReference>
<protein>
    <recommendedName>
        <fullName evidence="4">argininosuccinate lyase</fullName>
        <ecNumber evidence="4">4.3.2.1</ecNumber>
    </recommendedName>
    <alternativeName>
        <fullName evidence="8">Arginosuccinase</fullName>
    </alternativeName>
</protein>
<dbReference type="GO" id="GO:0042450">
    <property type="term" value="P:L-arginine biosynthetic process via ornithine"/>
    <property type="evidence" value="ECO:0007669"/>
    <property type="project" value="InterPro"/>
</dbReference>
<dbReference type="FunFam" id="1.10.40.30:FF:000001">
    <property type="entry name" value="Argininosuccinate lyase"/>
    <property type="match status" value="1"/>
</dbReference>
<dbReference type="Gene3D" id="1.10.40.30">
    <property type="entry name" value="Fumarase/aspartase (C-terminal domain)"/>
    <property type="match status" value="1"/>
</dbReference>
<feature type="coiled-coil region" evidence="9">
    <location>
        <begin position="40"/>
        <end position="76"/>
    </location>
</feature>
<dbReference type="EC" id="4.3.2.1" evidence="4"/>
<proteinExistence type="inferred from homology"/>
<keyword evidence="6" id="KW-0028">Amino-acid biosynthesis</keyword>
<dbReference type="HAMAP" id="MF_00006">
    <property type="entry name" value="Arg_succ_lyase"/>
    <property type="match status" value="1"/>
</dbReference>
<dbReference type="PRINTS" id="PR00149">
    <property type="entry name" value="FUMRATELYASE"/>
</dbReference>
<dbReference type="SUPFAM" id="SSF81799">
    <property type="entry name" value="Putative methyltransferase TM0872, insert domain"/>
    <property type="match status" value="1"/>
</dbReference>
<dbReference type="InterPro" id="IPR002903">
    <property type="entry name" value="RsmH"/>
</dbReference>
<feature type="domain" description="Fumarate lyase N-terminal" evidence="11">
    <location>
        <begin position="482"/>
        <end position="776"/>
    </location>
</feature>
<dbReference type="FunFam" id="1.10.275.10:FF:000013">
    <property type="entry name" value="Argininosuccinate lyase"/>
    <property type="match status" value="1"/>
</dbReference>
<evidence type="ECO:0000256" key="7">
    <source>
        <dbReference type="ARBA" id="ARBA00023239"/>
    </source>
</evidence>
<dbReference type="NCBIfam" id="TIGR00838">
    <property type="entry name" value="argH"/>
    <property type="match status" value="1"/>
</dbReference>
<dbReference type="GO" id="GO:0004056">
    <property type="term" value="F:argininosuccinate lyase activity"/>
    <property type="evidence" value="ECO:0007669"/>
    <property type="project" value="UniProtKB-EC"/>
</dbReference>
<dbReference type="GO" id="GO:0005829">
    <property type="term" value="C:cytosol"/>
    <property type="evidence" value="ECO:0007669"/>
    <property type="project" value="TreeGrafter"/>
</dbReference>
<feature type="domain" description="Argininosuccinate lyase C-terminal" evidence="12">
    <location>
        <begin position="840"/>
        <end position="907"/>
    </location>
</feature>
<organism evidence="13 14">
    <name type="scientific">Arabidopsis arenosa</name>
    <name type="common">Sand rock-cress</name>
    <name type="synonym">Cardaminopsis arenosa</name>
    <dbReference type="NCBI Taxonomy" id="38785"/>
    <lineage>
        <taxon>Eukaryota</taxon>
        <taxon>Viridiplantae</taxon>
        <taxon>Streptophyta</taxon>
        <taxon>Embryophyta</taxon>
        <taxon>Tracheophyta</taxon>
        <taxon>Spermatophyta</taxon>
        <taxon>Magnoliopsida</taxon>
        <taxon>eudicotyledons</taxon>
        <taxon>Gunneridae</taxon>
        <taxon>Pentapetalae</taxon>
        <taxon>rosids</taxon>
        <taxon>malvids</taxon>
        <taxon>Brassicales</taxon>
        <taxon>Brassicaceae</taxon>
        <taxon>Camelineae</taxon>
        <taxon>Arabidopsis</taxon>
    </lineage>
</organism>
<evidence type="ECO:0000256" key="6">
    <source>
        <dbReference type="ARBA" id="ARBA00022605"/>
    </source>
</evidence>
<evidence type="ECO:0000313" key="13">
    <source>
        <dbReference type="EMBL" id="CAE6095275.1"/>
    </source>
</evidence>
<evidence type="ECO:0000313" key="14">
    <source>
        <dbReference type="Proteomes" id="UP000682877"/>
    </source>
</evidence>
<keyword evidence="5" id="KW-0055">Arginine biosynthesis</keyword>
<keyword evidence="7" id="KW-0456">Lyase</keyword>
<evidence type="ECO:0000256" key="3">
    <source>
        <dbReference type="ARBA" id="ARBA00010755"/>
    </source>
</evidence>
<gene>
    <name evidence="13" type="ORF">AARE701A_LOCUS14962</name>
</gene>
<accession>A0A8S2AIV3</accession>
<evidence type="ECO:0000256" key="10">
    <source>
        <dbReference type="SAM" id="MobiDB-lite"/>
    </source>
</evidence>
<evidence type="ECO:0000256" key="8">
    <source>
        <dbReference type="ARBA" id="ARBA00032749"/>
    </source>
</evidence>
<dbReference type="InterPro" id="IPR022761">
    <property type="entry name" value="Fumarate_lyase_N"/>
</dbReference>
<comment type="catalytic activity">
    <reaction evidence="1">
        <text>2-(N(omega)-L-arginino)succinate = fumarate + L-arginine</text>
        <dbReference type="Rhea" id="RHEA:24020"/>
        <dbReference type="ChEBI" id="CHEBI:29806"/>
        <dbReference type="ChEBI" id="CHEBI:32682"/>
        <dbReference type="ChEBI" id="CHEBI:57472"/>
        <dbReference type="EC" id="4.3.2.1"/>
    </reaction>
</comment>
<dbReference type="InterPro" id="IPR029063">
    <property type="entry name" value="SAM-dependent_MTases_sf"/>
</dbReference>